<dbReference type="Proteomes" id="UP001416393">
    <property type="component" value="Unassembled WGS sequence"/>
</dbReference>
<dbReference type="InterPro" id="IPR011044">
    <property type="entry name" value="Quino_amine_DH_bsu"/>
</dbReference>
<keyword evidence="1" id="KW-0732">Signal</keyword>
<dbReference type="Pfam" id="PF13585">
    <property type="entry name" value="CHU_C"/>
    <property type="match status" value="1"/>
</dbReference>
<feature type="signal peptide" evidence="1">
    <location>
        <begin position="1"/>
        <end position="18"/>
    </location>
</feature>
<dbReference type="RefSeq" id="WP_346242648.1">
    <property type="nucleotide sequence ID" value="NZ_JAZHYP010000008.1"/>
</dbReference>
<accession>A0ABV0AE81</accession>
<evidence type="ECO:0000256" key="1">
    <source>
        <dbReference type="SAM" id="SignalP"/>
    </source>
</evidence>
<organism evidence="2 3">
    <name type="scientific">Mariniflexile soesokkakense</name>
    <dbReference type="NCBI Taxonomy" id="1343160"/>
    <lineage>
        <taxon>Bacteria</taxon>
        <taxon>Pseudomonadati</taxon>
        <taxon>Bacteroidota</taxon>
        <taxon>Flavobacteriia</taxon>
        <taxon>Flavobacteriales</taxon>
        <taxon>Flavobacteriaceae</taxon>
        <taxon>Mariniflexile</taxon>
    </lineage>
</organism>
<sequence length="905" mass="99795">MKKTLLILAFFISAICFAQNEASNWYFGYGAGIKFNPLDNSVSSVNDGQLSTIEGCTSISDSSGNLLFYTDGILVWNKNHQIMLNGTGLIGDPSSTQSAIIIPKPNDPNIYYIFTVDDIKSNNAPINLGLNYSEVDMSLDGGLGALTTKNINLVQESSEKVTAVVKDCTTKSIWVVTFASKNQISDVFDTFYAFEVNSTGVNPTPVTSTFSTLAIEDGRGYLKLSPDGTKMACANTGNGLYLYDFDTDTGIVSNQQSIRKVGNSMYPYGIEFSPNSNLLYVNFSNDFFGNGSNNPSNHSSSLIQYNLSAANIESSAITIDDRTLYRGGLQLGPNGKIYRALSVTYNQGSQYLGLINNPNNLGTACNYQHNAISLAPRYSSQGLPPFITSFFAEKIDIIGNIKYSSIDLPLCDGTTYTLKGPNIPTAKYTWMLNDLPLSENDFDLVITQPGVYRVLIDPKTGDCESLLEGVAVVTFTPNPIAYNATLTQCDEDGIAGGYTRFNLNEANKALTGGISGLSTKFYSDSDRTIELDATNFNHNTDNPQPVYVKVINDTTECFDTSELTLNVSYTQIDDFVFSACDETGSEDGINSFNMNTISSEIQLLNNITDPIRYYKTFEDALLEQNNLGTTFTNTLPYSQTIYARVESNNNCFGISKVFLKINKLPSIELNENALYCLNKFPETITLNAGIINDFPNNYTYSWSTGENTNEIQVNNTGTYTVTVTNTNGCSKNRVIIVNPSNIAIIDGFEIKDAGQNNTVTILVSGEGNYEYALFDENNTLVASYQTNNTFKNVHPGFYTVAVKDVKNDCGFKYDKISVIGFPKVFTPNGDGFNDTWQVYGVSNMFQPNTKIYIFDRFGKLIKEISPLGEGWNGLFNGDELPVDDYWFSVKLQDGRIFKNHFTLKR</sequence>
<gene>
    <name evidence="2" type="ORF">VP395_14020</name>
</gene>
<dbReference type="EMBL" id="JAZHYP010000008">
    <property type="protein sequence ID" value="MEN3324851.1"/>
    <property type="molecule type" value="Genomic_DNA"/>
</dbReference>
<dbReference type="Gene3D" id="2.60.40.10">
    <property type="entry name" value="Immunoglobulins"/>
    <property type="match status" value="1"/>
</dbReference>
<dbReference type="Gene3D" id="2.130.10.10">
    <property type="entry name" value="YVTN repeat-like/Quinoprotein amine dehydrogenase"/>
    <property type="match status" value="1"/>
</dbReference>
<dbReference type="InterPro" id="IPR026341">
    <property type="entry name" value="T9SS_type_B"/>
</dbReference>
<feature type="chain" id="PRO_5046553211" evidence="1">
    <location>
        <begin position="19"/>
        <end position="905"/>
    </location>
</feature>
<reference evidence="2 3" key="1">
    <citation type="submission" date="2024-01" db="EMBL/GenBank/DDBJ databases">
        <title>Mariniflexile litorale sp. nov., isolated from the shallow sediments of the Sea of Japan.</title>
        <authorList>
            <person name="Romanenko L."/>
            <person name="Bystritskaya E."/>
            <person name="Isaeva M."/>
        </authorList>
    </citation>
    <scope>NUCLEOTIDE SEQUENCE [LARGE SCALE GENOMIC DNA]</scope>
    <source>
        <strain evidence="2 3">KCTC 32427</strain>
    </source>
</reference>
<dbReference type="SUPFAM" id="SSF50969">
    <property type="entry name" value="YVTN repeat-like/Quinoprotein amine dehydrogenase"/>
    <property type="match status" value="1"/>
</dbReference>
<keyword evidence="3" id="KW-1185">Reference proteome</keyword>
<proteinExistence type="predicted"/>
<dbReference type="InterPro" id="IPR013783">
    <property type="entry name" value="Ig-like_fold"/>
</dbReference>
<comment type="caution">
    <text evidence="2">The sequence shown here is derived from an EMBL/GenBank/DDBJ whole genome shotgun (WGS) entry which is preliminary data.</text>
</comment>
<dbReference type="InterPro" id="IPR015943">
    <property type="entry name" value="WD40/YVTN_repeat-like_dom_sf"/>
</dbReference>
<dbReference type="NCBIfam" id="TIGR04131">
    <property type="entry name" value="Bac_Flav_CTERM"/>
    <property type="match status" value="1"/>
</dbReference>
<name>A0ABV0AE81_9FLAO</name>
<evidence type="ECO:0000313" key="2">
    <source>
        <dbReference type="EMBL" id="MEN3324851.1"/>
    </source>
</evidence>
<evidence type="ECO:0000313" key="3">
    <source>
        <dbReference type="Proteomes" id="UP001416393"/>
    </source>
</evidence>
<protein>
    <submittedName>
        <fullName evidence="2">T9SS type B sorting domain-containing protein</fullName>
    </submittedName>
</protein>